<comment type="caution">
    <text evidence="2">The sequence shown here is derived from an EMBL/GenBank/DDBJ whole genome shotgun (WGS) entry which is preliminary data.</text>
</comment>
<dbReference type="AlphaFoldDB" id="A0A1V3IE42"/>
<dbReference type="InterPro" id="IPR016181">
    <property type="entry name" value="Acyl_CoA_acyltransferase"/>
</dbReference>
<evidence type="ECO:0000259" key="1">
    <source>
        <dbReference type="PROSITE" id="PS51186"/>
    </source>
</evidence>
<name>A0A1V3IE42_9PAST</name>
<dbReference type="PANTHER" id="PTHR43441">
    <property type="entry name" value="RIBOSOMAL-PROTEIN-SERINE ACETYLTRANSFERASE"/>
    <property type="match status" value="1"/>
</dbReference>
<sequence length="230" mass="27261">MTRYNEFNQPIGDALPNFTVGDLPQAVLLQGRFCRLEKLSLAKHGKDLFEVYSSPLNYWTYLSLMPFNDDRTFKRFFYQLENSKDPYYFSIVDQSNGQSIGSFALMRIDPKNRVIEVGWVIYSPKLQKTKIGTEAHFLLAEYVFEQLKYRRYEWKCDSLNEASRRAAKRLGFTYEGTFRQSVVYKERNRDTAWFSMLDTEWEKNKVRFKRWLADDNFDVNGKQKSSLSAM</sequence>
<dbReference type="STRING" id="1908257.BKK47_09435"/>
<keyword evidence="2" id="KW-0808">Transferase</keyword>
<dbReference type="PROSITE" id="PS51186">
    <property type="entry name" value="GNAT"/>
    <property type="match status" value="1"/>
</dbReference>
<dbReference type="EMBL" id="MLHG01000064">
    <property type="protein sequence ID" value="OOF38374.1"/>
    <property type="molecule type" value="Genomic_DNA"/>
</dbReference>
<accession>A0A1V3IE42</accession>
<dbReference type="FunFam" id="3.40.630.30:FF:000047">
    <property type="entry name" value="Acetyltransferase, GNAT family"/>
    <property type="match status" value="1"/>
</dbReference>
<dbReference type="GO" id="GO:1990189">
    <property type="term" value="F:protein N-terminal-serine acetyltransferase activity"/>
    <property type="evidence" value="ECO:0007669"/>
    <property type="project" value="TreeGrafter"/>
</dbReference>
<protein>
    <submittedName>
        <fullName evidence="2">GNAT family N-acetyltransferase</fullName>
    </submittedName>
</protein>
<proteinExistence type="predicted"/>
<gene>
    <name evidence="2" type="ORF">BKK47_09435</name>
</gene>
<organism evidence="2 3">
    <name type="scientific">Rodentibacter mrazii</name>
    <dbReference type="NCBI Taxonomy" id="1908257"/>
    <lineage>
        <taxon>Bacteria</taxon>
        <taxon>Pseudomonadati</taxon>
        <taxon>Pseudomonadota</taxon>
        <taxon>Gammaproteobacteria</taxon>
        <taxon>Pasteurellales</taxon>
        <taxon>Pasteurellaceae</taxon>
        <taxon>Rodentibacter</taxon>
    </lineage>
</organism>
<dbReference type="PANTHER" id="PTHR43441:SF2">
    <property type="entry name" value="FAMILY ACETYLTRANSFERASE, PUTATIVE (AFU_ORTHOLOGUE AFUA_7G00850)-RELATED"/>
    <property type="match status" value="1"/>
</dbReference>
<dbReference type="InterPro" id="IPR000182">
    <property type="entry name" value="GNAT_dom"/>
</dbReference>
<feature type="domain" description="N-acetyltransferase" evidence="1">
    <location>
        <begin position="37"/>
        <end position="190"/>
    </location>
</feature>
<evidence type="ECO:0000313" key="2">
    <source>
        <dbReference type="EMBL" id="OOF38374.1"/>
    </source>
</evidence>
<dbReference type="Pfam" id="PF13302">
    <property type="entry name" value="Acetyltransf_3"/>
    <property type="match status" value="1"/>
</dbReference>
<dbReference type="Proteomes" id="UP000189426">
    <property type="component" value="Unassembled WGS sequence"/>
</dbReference>
<keyword evidence="3" id="KW-1185">Reference proteome</keyword>
<reference evidence="2 3" key="1">
    <citation type="submission" date="2016-10" db="EMBL/GenBank/DDBJ databases">
        <title>Rodentibacter gen. nov. and new species.</title>
        <authorList>
            <person name="Christensen H."/>
        </authorList>
    </citation>
    <scope>NUCLEOTIDE SEQUENCE [LARGE SCALE GENOMIC DNA]</scope>
    <source>
        <strain evidence="2 3">Ppn418</strain>
    </source>
</reference>
<dbReference type="SUPFAM" id="SSF55729">
    <property type="entry name" value="Acyl-CoA N-acyltransferases (Nat)"/>
    <property type="match status" value="1"/>
</dbReference>
<evidence type="ECO:0000313" key="3">
    <source>
        <dbReference type="Proteomes" id="UP000189426"/>
    </source>
</evidence>
<dbReference type="Gene3D" id="3.40.630.30">
    <property type="match status" value="1"/>
</dbReference>
<dbReference type="GO" id="GO:0008999">
    <property type="term" value="F:protein-N-terminal-alanine acetyltransferase activity"/>
    <property type="evidence" value="ECO:0007669"/>
    <property type="project" value="TreeGrafter"/>
</dbReference>
<dbReference type="RefSeq" id="WP_077494627.1">
    <property type="nucleotide sequence ID" value="NZ_MLHG01000064.1"/>
</dbReference>
<dbReference type="InterPro" id="IPR051908">
    <property type="entry name" value="Ribosomal_N-acetyltransferase"/>
</dbReference>